<dbReference type="InterPro" id="IPR050410">
    <property type="entry name" value="CCR4/nocturin_mRNA_transcr"/>
</dbReference>
<keyword evidence="3" id="KW-1185">Reference proteome</keyword>
<feature type="region of interest" description="Disordered" evidence="1">
    <location>
        <begin position="530"/>
        <end position="560"/>
    </location>
</feature>
<comment type="caution">
    <text evidence="2">The sequence shown here is derived from an EMBL/GenBank/DDBJ whole genome shotgun (WGS) entry which is preliminary data.</text>
</comment>
<evidence type="ECO:0008006" key="4">
    <source>
        <dbReference type="Google" id="ProtNLM"/>
    </source>
</evidence>
<evidence type="ECO:0000313" key="3">
    <source>
        <dbReference type="Proteomes" id="UP001516023"/>
    </source>
</evidence>
<evidence type="ECO:0000313" key="2">
    <source>
        <dbReference type="EMBL" id="KAL3804411.1"/>
    </source>
</evidence>
<evidence type="ECO:0000256" key="1">
    <source>
        <dbReference type="SAM" id="MobiDB-lite"/>
    </source>
</evidence>
<name>A0ABD3QXZ8_9STRA</name>
<dbReference type="PANTHER" id="PTHR12121">
    <property type="entry name" value="CARBON CATABOLITE REPRESSOR PROTEIN 4"/>
    <property type="match status" value="1"/>
</dbReference>
<protein>
    <recommendedName>
        <fullName evidence="4">Endonuclease/exonuclease/phosphatase domain-containing protein</fullName>
    </recommendedName>
</protein>
<dbReference type="Proteomes" id="UP001516023">
    <property type="component" value="Unassembled WGS sequence"/>
</dbReference>
<feature type="region of interest" description="Disordered" evidence="1">
    <location>
        <begin position="110"/>
        <end position="139"/>
    </location>
</feature>
<proteinExistence type="predicted"/>
<dbReference type="EMBL" id="JABMIG020000008">
    <property type="protein sequence ID" value="KAL3804411.1"/>
    <property type="molecule type" value="Genomic_DNA"/>
</dbReference>
<gene>
    <name evidence="2" type="ORF">HJC23_011339</name>
</gene>
<reference evidence="2 3" key="1">
    <citation type="journal article" date="2020" name="G3 (Bethesda)">
        <title>Improved Reference Genome for Cyclotella cryptica CCMP332, a Model for Cell Wall Morphogenesis, Salinity Adaptation, and Lipid Production in Diatoms (Bacillariophyta).</title>
        <authorList>
            <person name="Roberts W.R."/>
            <person name="Downey K.M."/>
            <person name="Ruck E.C."/>
            <person name="Traller J.C."/>
            <person name="Alverson A.J."/>
        </authorList>
    </citation>
    <scope>NUCLEOTIDE SEQUENCE [LARGE SCALE GENOMIC DNA]</scope>
    <source>
        <strain evidence="2 3">CCMP332</strain>
    </source>
</reference>
<organism evidence="2 3">
    <name type="scientific">Cyclotella cryptica</name>
    <dbReference type="NCBI Taxonomy" id="29204"/>
    <lineage>
        <taxon>Eukaryota</taxon>
        <taxon>Sar</taxon>
        <taxon>Stramenopiles</taxon>
        <taxon>Ochrophyta</taxon>
        <taxon>Bacillariophyta</taxon>
        <taxon>Coscinodiscophyceae</taxon>
        <taxon>Thalassiosirophycidae</taxon>
        <taxon>Stephanodiscales</taxon>
        <taxon>Stephanodiscaceae</taxon>
        <taxon>Cyclotella</taxon>
    </lineage>
</organism>
<feature type="compositionally biased region" description="Basic and acidic residues" evidence="1">
    <location>
        <begin position="124"/>
        <end position="136"/>
    </location>
</feature>
<dbReference type="InterPro" id="IPR036691">
    <property type="entry name" value="Endo/exonu/phosph_ase_sf"/>
</dbReference>
<accession>A0ABD3QXZ8</accession>
<sequence length="617" mass="70431">MMIKKYPNDTPLPCTEIDATSNAKSVSVSSFNLLAPLYIRPIDTRTGNVQPFASFDWISEQASECVLGDDIRLPKLLRRLQNCQCDFICVQELQLGRESTDDILDDVPKRCVSPKQTSKRRSRKEGFHHSDNDFRKYHPSLDTNKPPFVLPNWISPLTQTSTSSDKFVYNVILPEQSELEKIAERNRRVLREDAAVTNAIFYRADKWKPISSEYVNGSTITCVMQAFLPCGVKEQSQRNYKQTQCNRECDDQSADPVVIASIHLDAKSEEKRVQQLQRCLEQCAKVSFSCTIPPIIIAGDYNCELFRGSCVNAFLDSALTKESGNCIEDGNGKSQDTLDRHRGKPNLQEIQEECARALRLPTDSIPTSDQMKIWNELCADVSNFVSDHCLVLRRIDTGTTRVAFSHDCDMIGEGLDTDNIAEGEKQSVMEQWHLDHILYTPFTLAPFAKWSTLEDDEYSTKVGLPNERVPTDHLPVAASFHLRRHPTLNDDIRSRLFIAVNELEGRQRLELSDLQTEVDKIRAELELLHQQKEEASQPDGDDTHKDKKAKKKKGPPAPEIIEHIRKSRAEIKQLKTKHRMERNDFIQDRSVVERMELRSFLKGLCCSSWVENGRYLS</sequence>
<dbReference type="AlphaFoldDB" id="A0ABD3QXZ8"/>
<dbReference type="PANTHER" id="PTHR12121:SF37">
    <property type="entry name" value="2',5'-PHOSPHODIESTERASE 12"/>
    <property type="match status" value="1"/>
</dbReference>
<feature type="compositionally biased region" description="Basic and acidic residues" evidence="1">
    <location>
        <begin position="530"/>
        <end position="545"/>
    </location>
</feature>
<dbReference type="SUPFAM" id="SSF56219">
    <property type="entry name" value="DNase I-like"/>
    <property type="match status" value="1"/>
</dbReference>
<dbReference type="Gene3D" id="3.60.10.10">
    <property type="entry name" value="Endonuclease/exonuclease/phosphatase"/>
    <property type="match status" value="2"/>
</dbReference>